<reference evidence="1" key="1">
    <citation type="submission" date="2023-04" db="EMBL/GenBank/DDBJ databases">
        <title>Phytophthora lilii NBRC 32176.</title>
        <authorList>
            <person name="Ichikawa N."/>
            <person name="Sato H."/>
            <person name="Tonouchi N."/>
        </authorList>
    </citation>
    <scope>NUCLEOTIDE SEQUENCE</scope>
    <source>
        <strain evidence="1">NBRC 32176</strain>
    </source>
</reference>
<organism evidence="1 2">
    <name type="scientific">Phytophthora lilii</name>
    <dbReference type="NCBI Taxonomy" id="2077276"/>
    <lineage>
        <taxon>Eukaryota</taxon>
        <taxon>Sar</taxon>
        <taxon>Stramenopiles</taxon>
        <taxon>Oomycota</taxon>
        <taxon>Peronosporomycetes</taxon>
        <taxon>Peronosporales</taxon>
        <taxon>Peronosporaceae</taxon>
        <taxon>Phytophthora</taxon>
    </lineage>
</organism>
<dbReference type="PANTHER" id="PTHR31973">
    <property type="entry name" value="POLYPROTEIN, PUTATIVE-RELATED"/>
    <property type="match status" value="1"/>
</dbReference>
<comment type="caution">
    <text evidence="1">The sequence shown here is derived from an EMBL/GenBank/DDBJ whole genome shotgun (WGS) entry which is preliminary data.</text>
</comment>
<evidence type="ECO:0000313" key="1">
    <source>
        <dbReference type="EMBL" id="GMF65841.1"/>
    </source>
</evidence>
<dbReference type="EMBL" id="BSXW01012508">
    <property type="protein sequence ID" value="GMF65841.1"/>
    <property type="molecule type" value="Genomic_DNA"/>
</dbReference>
<gene>
    <name evidence="1" type="ORF">Plil01_001843800</name>
</gene>
<protein>
    <submittedName>
        <fullName evidence="1">Unnamed protein product</fullName>
    </submittedName>
</protein>
<name>A0A9W7DD59_9STRA</name>
<dbReference type="OrthoDB" id="1410710at2759"/>
<sequence>MCSGSLKLTASQVREDTAIQELVASDPNIAGRIILEHLKRLRGATVSLSEVYRARNLILNDMFGSWEDGFQKLESLVTVWKTKNPTSYVDCKFNANGEFVRVFISHPYAPLYEMHGQKVAGVDRAILKHGKYQSDHLALVGRDGDKNNIILGIAVCASESEDNYEWFFRCCLSAGVKLNEMPLFSDRRPGVMAALYKLNVATSRFCTGHIFHNIQENFKTKVPPDMDTLLYRVQAATSNDEYNRLLNTLELTHKDIAAYIRSIDPEQWVLYTALRSSRLYGWRSTNFAGYQDAAASEPRGTLPFQFLQYYMAKFMEDAYNFRSRDARSWLQEGHTLTKYARDKLKDASKAAGFCMVLPTDDSRAFVHDTRNKQTDL</sequence>
<keyword evidence="2" id="KW-1185">Reference proteome</keyword>
<dbReference type="AlphaFoldDB" id="A0A9W7DD59"/>
<dbReference type="Proteomes" id="UP001165083">
    <property type="component" value="Unassembled WGS sequence"/>
</dbReference>
<accession>A0A9W7DD59</accession>
<dbReference type="PANTHER" id="PTHR31973:SF187">
    <property type="entry name" value="MUTATOR TRANSPOSASE MUDRA PROTEIN"/>
    <property type="match status" value="1"/>
</dbReference>
<proteinExistence type="predicted"/>
<evidence type="ECO:0000313" key="2">
    <source>
        <dbReference type="Proteomes" id="UP001165083"/>
    </source>
</evidence>